<name>A0A9N9ELW5_9GLOM</name>
<keyword evidence="2" id="KW-1185">Reference proteome</keyword>
<dbReference type="OrthoDB" id="4062651at2759"/>
<organism evidence="1 2">
    <name type="scientific">Dentiscutata erythropus</name>
    <dbReference type="NCBI Taxonomy" id="1348616"/>
    <lineage>
        <taxon>Eukaryota</taxon>
        <taxon>Fungi</taxon>
        <taxon>Fungi incertae sedis</taxon>
        <taxon>Mucoromycota</taxon>
        <taxon>Glomeromycotina</taxon>
        <taxon>Glomeromycetes</taxon>
        <taxon>Diversisporales</taxon>
        <taxon>Gigasporaceae</taxon>
        <taxon>Dentiscutata</taxon>
    </lineage>
</organism>
<evidence type="ECO:0000313" key="2">
    <source>
        <dbReference type="Proteomes" id="UP000789405"/>
    </source>
</evidence>
<dbReference type="EMBL" id="CAJVPY010007551">
    <property type="protein sequence ID" value="CAG8682283.1"/>
    <property type="molecule type" value="Genomic_DNA"/>
</dbReference>
<dbReference type="Proteomes" id="UP000789405">
    <property type="component" value="Unassembled WGS sequence"/>
</dbReference>
<evidence type="ECO:0000313" key="1">
    <source>
        <dbReference type="EMBL" id="CAG8682283.1"/>
    </source>
</evidence>
<proteinExistence type="predicted"/>
<dbReference type="InterPro" id="IPR011009">
    <property type="entry name" value="Kinase-like_dom_sf"/>
</dbReference>
<dbReference type="SUPFAM" id="SSF56112">
    <property type="entry name" value="Protein kinase-like (PK-like)"/>
    <property type="match status" value="1"/>
</dbReference>
<gene>
    <name evidence="1" type="ORF">DERYTH_LOCUS11879</name>
</gene>
<reference evidence="1" key="1">
    <citation type="submission" date="2021-06" db="EMBL/GenBank/DDBJ databases">
        <authorList>
            <person name="Kallberg Y."/>
            <person name="Tangrot J."/>
            <person name="Rosling A."/>
        </authorList>
    </citation>
    <scope>NUCLEOTIDE SEQUENCE</scope>
    <source>
        <strain evidence="1">MA453B</strain>
    </source>
</reference>
<comment type="caution">
    <text evidence="1">The sequence shown here is derived from an EMBL/GenBank/DDBJ whole genome shotgun (WGS) entry which is preliminary data.</text>
</comment>
<feature type="non-terminal residue" evidence="1">
    <location>
        <position position="1"/>
    </location>
</feature>
<protein>
    <submittedName>
        <fullName evidence="1">8252_t:CDS:1</fullName>
    </submittedName>
</protein>
<dbReference type="AlphaFoldDB" id="A0A9N9ELW5"/>
<accession>A0A9N9ELW5</accession>
<sequence>PELEFPFIECYGCKREFKYEWDGLVGICPACTDEGIEYKVYGTQIQVRRYRMKKGLSHTCPRCELFVFDTTNASDPCIHCLYTFLKTDWARWTSGYPKIDEWIRNRQIRSSSIISGNSFEFIQFSKFKDVRSVAEGGFSSVSKAIWMGGGYKEWNFENGSWNVGGEKAVALKKIFTQNAEIVLKELYAHFILSSEFVCQLYGISLITSTRELREIKHTPLRS</sequence>